<dbReference type="EMBL" id="CM042048">
    <property type="protein sequence ID" value="KAI3757941.1"/>
    <property type="molecule type" value="Genomic_DNA"/>
</dbReference>
<sequence>MSFPVIMVVVQHVFDLFDEKRNGVIEFEEFVHALSIFHPYAPIEDKINSVLCSPIPPMRYWLLSFHKITSTTSNLYIYNQIPFASLKPPLFKLLLSLIVRLCCALSVSLL</sequence>
<keyword evidence="2" id="KW-1185">Reference proteome</keyword>
<name>A0ACB9EGU0_ARCLA</name>
<accession>A0ACB9EGU0</accession>
<organism evidence="1 2">
    <name type="scientific">Arctium lappa</name>
    <name type="common">Greater burdock</name>
    <name type="synonym">Lappa major</name>
    <dbReference type="NCBI Taxonomy" id="4217"/>
    <lineage>
        <taxon>Eukaryota</taxon>
        <taxon>Viridiplantae</taxon>
        <taxon>Streptophyta</taxon>
        <taxon>Embryophyta</taxon>
        <taxon>Tracheophyta</taxon>
        <taxon>Spermatophyta</taxon>
        <taxon>Magnoliopsida</taxon>
        <taxon>eudicotyledons</taxon>
        <taxon>Gunneridae</taxon>
        <taxon>Pentapetalae</taxon>
        <taxon>asterids</taxon>
        <taxon>campanulids</taxon>
        <taxon>Asterales</taxon>
        <taxon>Asteraceae</taxon>
        <taxon>Carduoideae</taxon>
        <taxon>Cardueae</taxon>
        <taxon>Arctiinae</taxon>
        <taxon>Arctium</taxon>
    </lineage>
</organism>
<dbReference type="Proteomes" id="UP001055879">
    <property type="component" value="Linkage Group LG02"/>
</dbReference>
<proteinExistence type="predicted"/>
<evidence type="ECO:0000313" key="1">
    <source>
        <dbReference type="EMBL" id="KAI3757941.1"/>
    </source>
</evidence>
<reference evidence="1 2" key="2">
    <citation type="journal article" date="2022" name="Mol. Ecol. Resour.">
        <title>The genomes of chicory, endive, great burdock and yacon provide insights into Asteraceae paleo-polyploidization history and plant inulin production.</title>
        <authorList>
            <person name="Fan W."/>
            <person name="Wang S."/>
            <person name="Wang H."/>
            <person name="Wang A."/>
            <person name="Jiang F."/>
            <person name="Liu H."/>
            <person name="Zhao H."/>
            <person name="Xu D."/>
            <person name="Zhang Y."/>
        </authorList>
    </citation>
    <scope>NUCLEOTIDE SEQUENCE [LARGE SCALE GENOMIC DNA]</scope>
    <source>
        <strain evidence="2">cv. Niubang</strain>
    </source>
</reference>
<evidence type="ECO:0000313" key="2">
    <source>
        <dbReference type="Proteomes" id="UP001055879"/>
    </source>
</evidence>
<reference evidence="2" key="1">
    <citation type="journal article" date="2022" name="Mol. Ecol. Resour.">
        <title>The genomes of chicory, endive, great burdock and yacon provide insights into Asteraceae palaeo-polyploidization history and plant inulin production.</title>
        <authorList>
            <person name="Fan W."/>
            <person name="Wang S."/>
            <person name="Wang H."/>
            <person name="Wang A."/>
            <person name="Jiang F."/>
            <person name="Liu H."/>
            <person name="Zhao H."/>
            <person name="Xu D."/>
            <person name="Zhang Y."/>
        </authorList>
    </citation>
    <scope>NUCLEOTIDE SEQUENCE [LARGE SCALE GENOMIC DNA]</scope>
    <source>
        <strain evidence="2">cv. Niubang</strain>
    </source>
</reference>
<gene>
    <name evidence="1" type="ORF">L6452_05485</name>
</gene>
<protein>
    <submittedName>
        <fullName evidence="1">Uncharacterized protein</fullName>
    </submittedName>
</protein>
<comment type="caution">
    <text evidence="1">The sequence shown here is derived from an EMBL/GenBank/DDBJ whole genome shotgun (WGS) entry which is preliminary data.</text>
</comment>